<dbReference type="Proteomes" id="UP000677228">
    <property type="component" value="Unassembled WGS sequence"/>
</dbReference>
<evidence type="ECO:0000313" key="7">
    <source>
        <dbReference type="Proteomes" id="UP000682733"/>
    </source>
</evidence>
<dbReference type="EMBL" id="CAJNOK010004661">
    <property type="protein sequence ID" value="CAF0945114.1"/>
    <property type="molecule type" value="Genomic_DNA"/>
</dbReference>
<proteinExistence type="inferred from homology"/>
<comment type="similarity">
    <text evidence="2">Belongs to the MCMBP family.</text>
</comment>
<dbReference type="GO" id="GO:0005634">
    <property type="term" value="C:nucleus"/>
    <property type="evidence" value="ECO:0007669"/>
    <property type="project" value="UniProtKB-SubCell"/>
</dbReference>
<accession>A0A8S2I6L0</accession>
<dbReference type="PANTHER" id="PTHR13489:SF0">
    <property type="entry name" value="MINI-CHROMOSOME MAINTENANCE COMPLEX-BINDING PROTEIN"/>
    <property type="match status" value="1"/>
</dbReference>
<organism evidence="6 7">
    <name type="scientific">Didymodactylos carnosus</name>
    <dbReference type="NCBI Taxonomy" id="1234261"/>
    <lineage>
        <taxon>Eukaryota</taxon>
        <taxon>Metazoa</taxon>
        <taxon>Spiralia</taxon>
        <taxon>Gnathifera</taxon>
        <taxon>Rotifera</taxon>
        <taxon>Eurotatoria</taxon>
        <taxon>Bdelloidea</taxon>
        <taxon>Philodinida</taxon>
        <taxon>Philodinidae</taxon>
        <taxon>Didymodactylos</taxon>
    </lineage>
</organism>
<comment type="caution">
    <text evidence="6">The sequence shown here is derived from an EMBL/GenBank/DDBJ whole genome shotgun (WGS) entry which is preliminary data.</text>
</comment>
<evidence type="ECO:0000256" key="3">
    <source>
        <dbReference type="ARBA" id="ARBA00015405"/>
    </source>
</evidence>
<comment type="subcellular location">
    <subcellularLocation>
        <location evidence="1">Nucleus</location>
    </subcellularLocation>
</comment>
<name>A0A8S2I6L0_9BILA</name>
<dbReference type="InterPro" id="IPR019140">
    <property type="entry name" value="MCM_complex-bd"/>
</dbReference>
<evidence type="ECO:0000256" key="4">
    <source>
        <dbReference type="ARBA" id="ARBA00023242"/>
    </source>
</evidence>
<evidence type="ECO:0000313" key="5">
    <source>
        <dbReference type="EMBL" id="CAF0945114.1"/>
    </source>
</evidence>
<evidence type="ECO:0000313" key="6">
    <source>
        <dbReference type="EMBL" id="CAF3719825.1"/>
    </source>
</evidence>
<dbReference type="GO" id="GO:0006261">
    <property type="term" value="P:DNA-templated DNA replication"/>
    <property type="evidence" value="ECO:0007669"/>
    <property type="project" value="TreeGrafter"/>
</dbReference>
<keyword evidence="4" id="KW-0539">Nucleus</keyword>
<dbReference type="GO" id="GO:0003682">
    <property type="term" value="F:chromatin binding"/>
    <property type="evidence" value="ECO:0007669"/>
    <property type="project" value="TreeGrafter"/>
</dbReference>
<protein>
    <recommendedName>
        <fullName evidence="3">Mini-chromosome maintenance complex-binding protein</fullName>
    </recommendedName>
</protein>
<dbReference type="PANTHER" id="PTHR13489">
    <property type="entry name" value="MINI-CHROMOSOME MAINTENANCE COMPLEX-BINDING PROTEIN"/>
    <property type="match status" value="1"/>
</dbReference>
<dbReference type="Proteomes" id="UP000682733">
    <property type="component" value="Unassembled WGS sequence"/>
</dbReference>
<sequence length="512" mass="59785">MIPSLNESHDRSLPNGCLVRYRCMIQDMGEDEIYCNDYTVRSNDGVDQIEKLGKYRDILVCPPGYQFVDVEPSREKFASRQLYYCTSIPNETEWVKYAYNNQSKNENDRQKRPSDDPLLQEKRVKNDCGESRSSMTIQNGTENAKQNDSYVVKVYDTSDDLLLNTIIEFIGVYYDCSDQETEMNEEVNMDDDQQKYPQIHCIQFKKLQHNNPLIDQQYGLISSSPSFVETRSYLLSLFSQLFFNDTLLCEYLLLHIISHVYVREGLCSYGKLSLNISNITHEQQCLITEFLKQILPLCTSFQLTCETLNTTQMMPNKNLTTNRLQSTKFQLPKYTQLILDETLMECGQLTPLGCTNIQLLSNILKQQKLKYEFHIYQLEYECDVKTLILSQTKSILPSIDVHIKQEKHSQQTPVLQSIPEEKLNEIRLYLTYTSHLIQFEQRDDTSTNIQNDFVNMRKQKLLTNLDDFHLLLVIARLETLSYGQTSMSDEYWSKAKSLESTRQQRMNTIITN</sequence>
<reference evidence="6" key="1">
    <citation type="submission" date="2021-02" db="EMBL/GenBank/DDBJ databases">
        <authorList>
            <person name="Nowell W R."/>
        </authorList>
    </citation>
    <scope>NUCLEOTIDE SEQUENCE</scope>
</reference>
<evidence type="ECO:0000256" key="2">
    <source>
        <dbReference type="ARBA" id="ARBA00007925"/>
    </source>
</evidence>
<dbReference type="EMBL" id="CAJOBA010004667">
    <property type="protein sequence ID" value="CAF3719825.1"/>
    <property type="molecule type" value="Genomic_DNA"/>
</dbReference>
<dbReference type="AlphaFoldDB" id="A0A8S2I6L0"/>
<dbReference type="Pfam" id="PF09739">
    <property type="entry name" value="MCM_bind"/>
    <property type="match status" value="1"/>
</dbReference>
<gene>
    <name evidence="5" type="ORF">OVA965_LOCUS11847</name>
    <name evidence="6" type="ORF">TMI583_LOCUS11853</name>
</gene>
<evidence type="ECO:0000256" key="1">
    <source>
        <dbReference type="ARBA" id="ARBA00004123"/>
    </source>
</evidence>